<proteinExistence type="predicted"/>
<accession>A0A8T1VEU2</accession>
<dbReference type="Proteomes" id="UP000694044">
    <property type="component" value="Unassembled WGS sequence"/>
</dbReference>
<dbReference type="AlphaFoldDB" id="A0A8T1VEU2"/>
<dbReference type="EMBL" id="JAGDFM010000330">
    <property type="protein sequence ID" value="KAG7379762.1"/>
    <property type="molecule type" value="Genomic_DNA"/>
</dbReference>
<organism evidence="1 2">
    <name type="scientific">Phytophthora pseudosyringae</name>
    <dbReference type="NCBI Taxonomy" id="221518"/>
    <lineage>
        <taxon>Eukaryota</taxon>
        <taxon>Sar</taxon>
        <taxon>Stramenopiles</taxon>
        <taxon>Oomycota</taxon>
        <taxon>Peronosporomycetes</taxon>
        <taxon>Peronosporales</taxon>
        <taxon>Peronosporaceae</taxon>
        <taxon>Phytophthora</taxon>
    </lineage>
</organism>
<reference evidence="1" key="1">
    <citation type="submission" date="2021-02" db="EMBL/GenBank/DDBJ databases">
        <authorList>
            <person name="Palmer J.M."/>
        </authorList>
    </citation>
    <scope>NUCLEOTIDE SEQUENCE</scope>
    <source>
        <strain evidence="1">SCRP734</strain>
    </source>
</reference>
<comment type="caution">
    <text evidence="1">The sequence shown here is derived from an EMBL/GenBank/DDBJ whole genome shotgun (WGS) entry which is preliminary data.</text>
</comment>
<keyword evidence="2" id="KW-1185">Reference proteome</keyword>
<name>A0A8T1VEU2_9STRA</name>
<gene>
    <name evidence="1" type="ORF">PHYPSEUDO_008210</name>
</gene>
<sequence>MKPGASYCCVRKSVLTHGQRLQLSNPLFPELRSAYRGCGGLAPKDGCIPFAPKRRLANCAHQKPHPIPFGFCRCCVVLEAILQFEPLPSWDGRGPSVRAVEKPAGNAEVRLAFPCPVAYQLTPARLCTWAVPKICPAVSFVPVHSGSFLQLLLVWRPS</sequence>
<protein>
    <submittedName>
        <fullName evidence="1">Uncharacterized protein</fullName>
    </submittedName>
</protein>
<evidence type="ECO:0000313" key="1">
    <source>
        <dbReference type="EMBL" id="KAG7379762.1"/>
    </source>
</evidence>
<evidence type="ECO:0000313" key="2">
    <source>
        <dbReference type="Proteomes" id="UP000694044"/>
    </source>
</evidence>